<gene>
    <name evidence="1" type="ORF">AAW00_04985</name>
</gene>
<proteinExistence type="predicted"/>
<accession>A0A0G9N2I3</accession>
<sequence>MQKNYREGGVGLLDAAPGTYLVSAYFDDNQVDLVTCNVLGWQVGKDRRLTPLTLDVRAADEDPWFVVHPDGRVEASDGRGWDNRDAWLDEERKARRRAA</sequence>
<organism evidence="1 2">
    <name type="scientific">Aurantiacibacter luteus</name>
    <dbReference type="NCBI Taxonomy" id="1581420"/>
    <lineage>
        <taxon>Bacteria</taxon>
        <taxon>Pseudomonadati</taxon>
        <taxon>Pseudomonadota</taxon>
        <taxon>Alphaproteobacteria</taxon>
        <taxon>Sphingomonadales</taxon>
        <taxon>Erythrobacteraceae</taxon>
        <taxon>Aurantiacibacter</taxon>
    </lineage>
</organism>
<dbReference type="Proteomes" id="UP000053464">
    <property type="component" value="Unassembled WGS sequence"/>
</dbReference>
<protein>
    <submittedName>
        <fullName evidence="1">Uncharacterized protein</fullName>
    </submittedName>
</protein>
<keyword evidence="2" id="KW-1185">Reference proteome</keyword>
<comment type="caution">
    <text evidence="1">The sequence shown here is derived from an EMBL/GenBank/DDBJ whole genome shotgun (WGS) entry which is preliminary data.</text>
</comment>
<dbReference type="OrthoDB" id="7408533at2"/>
<dbReference type="PATRIC" id="fig|1581420.6.peg.1005"/>
<reference evidence="1 2" key="1">
    <citation type="submission" date="2015-04" db="EMBL/GenBank/DDBJ databases">
        <title>The draft genome sequence of Erythrobacter luteus KA37.</title>
        <authorList>
            <person name="Zhuang L."/>
            <person name="Liu Y."/>
            <person name="Shao Z."/>
        </authorList>
    </citation>
    <scope>NUCLEOTIDE SEQUENCE [LARGE SCALE GENOMIC DNA]</scope>
    <source>
        <strain evidence="1 2">KA37</strain>
    </source>
</reference>
<name>A0A0G9N2I3_9SPHN</name>
<dbReference type="STRING" id="1581420.AAW00_04985"/>
<dbReference type="EMBL" id="LBHB01000001">
    <property type="protein sequence ID" value="KLE35743.1"/>
    <property type="molecule type" value="Genomic_DNA"/>
</dbReference>
<evidence type="ECO:0000313" key="2">
    <source>
        <dbReference type="Proteomes" id="UP000053464"/>
    </source>
</evidence>
<evidence type="ECO:0000313" key="1">
    <source>
        <dbReference type="EMBL" id="KLE35743.1"/>
    </source>
</evidence>
<dbReference type="RefSeq" id="WP_047003148.1">
    <property type="nucleotide sequence ID" value="NZ_LBHB01000001.1"/>
</dbReference>
<dbReference type="AlphaFoldDB" id="A0A0G9N2I3"/>